<dbReference type="RefSeq" id="WP_203854734.1">
    <property type="nucleotide sequence ID" value="NZ_BAAAVW010000051.1"/>
</dbReference>
<keyword evidence="2" id="KW-1185">Reference proteome</keyword>
<accession>A0A919Q0P3</accession>
<gene>
    <name evidence="1" type="ORF">Dsi01nite_111730</name>
</gene>
<dbReference type="EMBL" id="BONQ01000212">
    <property type="protein sequence ID" value="GIG53132.1"/>
    <property type="molecule type" value="Genomic_DNA"/>
</dbReference>
<sequence>MNDKPPMRHRLAPPKTIAGADRSTLDLLGLAWPFSQVSLLTAEELVREAQNRRINMSGDWKLDVSGLQELHRLGVLVPFYRVDIDGGDSVRAIAVADSLTPRHSRSTVLSELYLGAGEGRVTDPAKTAFEPWPTGHRRTLWPSTDSGYLYSRHQLLTLDQARSAVAAFVRNDATSTVAWRLSDAMEITDEALQALRSWRSLAFTLTAIETPYWPLITRRISHDADVWRSVRLAFDAANALAWLGLTVEEVEAGRDQLLGLARYRDVVGDFYDLVRRADRASWDTLRGDAQVAMDYRLAAEVFERLATDVHGVERSQPDASVPLSAQSLGARSRSLDATLTDLHLSPHPSLVIGVEGATEMRLVPRVMELLGIEPDPGWIRIVDFGGTTQDLSLLARYAAQPHLGADHGDHVVLDRPLTRFLVLTDAENRYATRSDRAYQRKLLLDSVTNELPKDLRRDLYHPRSRFVEIVTWGRLPFEFAHFSDSRLADALLRAAGAPHPGGRSALIQAINIQRTRDPTPNINDAWRKSGVSKVQLADAVWPLLQKRIEGAIRRGEKGPPIMSAILRAYQLATLSYRRTIALSRPLPRQARR</sequence>
<organism evidence="1 2">
    <name type="scientific">Dactylosporangium siamense</name>
    <dbReference type="NCBI Taxonomy" id="685454"/>
    <lineage>
        <taxon>Bacteria</taxon>
        <taxon>Bacillati</taxon>
        <taxon>Actinomycetota</taxon>
        <taxon>Actinomycetes</taxon>
        <taxon>Micromonosporales</taxon>
        <taxon>Micromonosporaceae</taxon>
        <taxon>Dactylosporangium</taxon>
    </lineage>
</organism>
<evidence type="ECO:0000313" key="2">
    <source>
        <dbReference type="Proteomes" id="UP000660611"/>
    </source>
</evidence>
<evidence type="ECO:0000313" key="1">
    <source>
        <dbReference type="EMBL" id="GIG53132.1"/>
    </source>
</evidence>
<reference evidence="1" key="1">
    <citation type="submission" date="2021-01" db="EMBL/GenBank/DDBJ databases">
        <title>Whole genome shotgun sequence of Dactylosporangium siamense NBRC 106093.</title>
        <authorList>
            <person name="Komaki H."/>
            <person name="Tamura T."/>
        </authorList>
    </citation>
    <scope>NUCLEOTIDE SEQUENCE</scope>
    <source>
        <strain evidence="1">NBRC 106093</strain>
    </source>
</reference>
<dbReference type="Proteomes" id="UP000660611">
    <property type="component" value="Unassembled WGS sequence"/>
</dbReference>
<proteinExistence type="predicted"/>
<name>A0A919Q0P3_9ACTN</name>
<comment type="caution">
    <text evidence="1">The sequence shown here is derived from an EMBL/GenBank/DDBJ whole genome shotgun (WGS) entry which is preliminary data.</text>
</comment>
<protein>
    <submittedName>
        <fullName evidence="1">Uncharacterized protein</fullName>
    </submittedName>
</protein>
<dbReference type="AlphaFoldDB" id="A0A919Q0P3"/>